<evidence type="ECO:0000313" key="1">
    <source>
        <dbReference type="EMBL" id="KKN11212.1"/>
    </source>
</evidence>
<sequence length="58" mass="6484">MSLKVGTTYKLRDKARRNAAIIAYKGANPDATLREMGTVFYISHVRVSKILKDSIKGE</sequence>
<protein>
    <recommendedName>
        <fullName evidence="2">RNA polymerase sigma-70 region 4 domain-containing protein</fullName>
    </recommendedName>
</protein>
<comment type="caution">
    <text evidence="1">The sequence shown here is derived from an EMBL/GenBank/DDBJ whole genome shotgun (WGS) entry which is preliminary data.</text>
</comment>
<evidence type="ECO:0008006" key="2">
    <source>
        <dbReference type="Google" id="ProtNLM"/>
    </source>
</evidence>
<proteinExistence type="predicted"/>
<dbReference type="EMBL" id="LAZR01004160">
    <property type="protein sequence ID" value="KKN11212.1"/>
    <property type="molecule type" value="Genomic_DNA"/>
</dbReference>
<gene>
    <name evidence="1" type="ORF">LCGC14_1028700</name>
</gene>
<name>A0A0F9NGZ8_9ZZZZ</name>
<accession>A0A0F9NGZ8</accession>
<organism evidence="1">
    <name type="scientific">marine sediment metagenome</name>
    <dbReference type="NCBI Taxonomy" id="412755"/>
    <lineage>
        <taxon>unclassified sequences</taxon>
        <taxon>metagenomes</taxon>
        <taxon>ecological metagenomes</taxon>
    </lineage>
</organism>
<reference evidence="1" key="1">
    <citation type="journal article" date="2015" name="Nature">
        <title>Complex archaea that bridge the gap between prokaryotes and eukaryotes.</title>
        <authorList>
            <person name="Spang A."/>
            <person name="Saw J.H."/>
            <person name="Jorgensen S.L."/>
            <person name="Zaremba-Niedzwiedzka K."/>
            <person name="Martijn J."/>
            <person name="Lind A.E."/>
            <person name="van Eijk R."/>
            <person name="Schleper C."/>
            <person name="Guy L."/>
            <person name="Ettema T.J."/>
        </authorList>
    </citation>
    <scope>NUCLEOTIDE SEQUENCE</scope>
</reference>
<dbReference type="AlphaFoldDB" id="A0A0F9NGZ8"/>